<dbReference type="InterPro" id="IPR039422">
    <property type="entry name" value="MarR/SlyA-like"/>
</dbReference>
<gene>
    <name evidence="2" type="primary">rdhR</name>
    <name evidence="2" type="ordered locus">cbdbA1456</name>
</gene>
<dbReference type="Gene3D" id="1.10.10.10">
    <property type="entry name" value="Winged helix-like DNA-binding domain superfamily/Winged helix DNA-binding domain"/>
    <property type="match status" value="1"/>
</dbReference>
<dbReference type="InterPro" id="IPR036390">
    <property type="entry name" value="WH_DNA-bd_sf"/>
</dbReference>
<dbReference type="AlphaFoldDB" id="A0A916KN53"/>
<dbReference type="PROSITE" id="PS50995">
    <property type="entry name" value="HTH_MARR_2"/>
    <property type="match status" value="1"/>
</dbReference>
<organism evidence="2 3">
    <name type="scientific">Dehalococcoides mccartyi (strain CBDB1)</name>
    <dbReference type="NCBI Taxonomy" id="255470"/>
    <lineage>
        <taxon>Bacteria</taxon>
        <taxon>Bacillati</taxon>
        <taxon>Chloroflexota</taxon>
        <taxon>Dehalococcoidia</taxon>
        <taxon>Dehalococcoidales</taxon>
        <taxon>Dehalococcoidaceae</taxon>
        <taxon>Dehalococcoides</taxon>
    </lineage>
</organism>
<dbReference type="Proteomes" id="UP000000433">
    <property type="component" value="Chromosome"/>
</dbReference>
<dbReference type="GO" id="GO:0003700">
    <property type="term" value="F:DNA-binding transcription factor activity"/>
    <property type="evidence" value="ECO:0007669"/>
    <property type="project" value="InterPro"/>
</dbReference>
<feature type="domain" description="HTH marR-type" evidence="1">
    <location>
        <begin position="35"/>
        <end position="168"/>
    </location>
</feature>
<dbReference type="PRINTS" id="PR00598">
    <property type="entry name" value="HTHMARR"/>
</dbReference>
<proteinExistence type="predicted"/>
<dbReference type="GO" id="GO:0006950">
    <property type="term" value="P:response to stress"/>
    <property type="evidence" value="ECO:0007669"/>
    <property type="project" value="TreeGrafter"/>
</dbReference>
<dbReference type="EMBL" id="AJ965256">
    <property type="protein sequence ID" value="CAI83483.1"/>
    <property type="molecule type" value="Genomic_DNA"/>
</dbReference>
<evidence type="ECO:0000313" key="2">
    <source>
        <dbReference type="EMBL" id="CAI83483.1"/>
    </source>
</evidence>
<dbReference type="PANTHER" id="PTHR33164">
    <property type="entry name" value="TRANSCRIPTIONAL REGULATOR, MARR FAMILY"/>
    <property type="match status" value="1"/>
</dbReference>
<dbReference type="SMART" id="SM00347">
    <property type="entry name" value="HTH_MARR"/>
    <property type="match status" value="1"/>
</dbReference>
<dbReference type="InterPro" id="IPR036388">
    <property type="entry name" value="WH-like_DNA-bd_sf"/>
</dbReference>
<dbReference type="KEGG" id="deh:cbdbA1456"/>
<name>A0A916KN53_DEHMC</name>
<evidence type="ECO:0000313" key="3">
    <source>
        <dbReference type="Proteomes" id="UP000000433"/>
    </source>
</evidence>
<keyword evidence="3" id="KW-1185">Reference proteome</keyword>
<evidence type="ECO:0000259" key="1">
    <source>
        <dbReference type="PROSITE" id="PS50995"/>
    </source>
</evidence>
<sequence>MYLPPKILFNKRIHIVEKTTEYREGYMTHRLRENGYAIWSTLMQARVAAYHVRRKDLLEYGVSPEQAGILERLYHSKDKTMTPTRIAELYFRQPNTITAILRNMEKKGLVELTKNLERKNMIRVSITKKGMQLRETISTNLTETRKIFDVLSDEELDQLENMLLRIRDKSIIQTSSSKFNATRRLDQIHESDGQII</sequence>
<dbReference type="InterPro" id="IPR000835">
    <property type="entry name" value="HTH_MarR-typ"/>
</dbReference>
<accession>A0A916KN53</accession>
<protein>
    <submittedName>
        <fullName evidence="2">Transcriptional regulator, MarR family</fullName>
    </submittedName>
</protein>
<reference evidence="2 3" key="1">
    <citation type="journal article" date="2005" name="Nat. Biotechnol.">
        <title>Genome sequence of the chlorinated compound-respiring bacterium Dehalococcoides species strain CBDB1.</title>
        <authorList>
            <person name="Kube M."/>
            <person name="Beck A."/>
            <person name="Zinder S.H."/>
            <person name="Kuhl H."/>
            <person name="Reinhardt R."/>
            <person name="Adrian L."/>
        </authorList>
    </citation>
    <scope>NUCLEOTIDE SEQUENCE [LARGE SCALE GENOMIC DNA]</scope>
    <source>
        <strain evidence="2 3">CBDB1</strain>
    </source>
</reference>
<dbReference type="SUPFAM" id="SSF46785">
    <property type="entry name" value="Winged helix' DNA-binding domain"/>
    <property type="match status" value="1"/>
</dbReference>
<dbReference type="PANTHER" id="PTHR33164:SF101">
    <property type="entry name" value="TRANSCRIPTIONAL REPRESSOR MPRA"/>
    <property type="match status" value="1"/>
</dbReference>